<dbReference type="Gene3D" id="3.30.1490.20">
    <property type="entry name" value="ATP-grasp fold, A domain"/>
    <property type="match status" value="1"/>
</dbReference>
<sequence>MPMQTCKRLGVTVQNTVTSFTHRRMASASVGQRVAVLYQAVPPPIINGVKKPLKPGGYQDSGADIAYVLRKYNHEVITPTISPDPTKDEGWCFPDTEDGILAAIAQGANTLWANTILFSSHPLQTSLHIPDEVRLIGQPPDLVEKYDDKALTNDLLRANGSFTLPKAWILSTHDEPSKTDNATSSFNYPIVAKPIRGRGSHGVKVCKDEQVLRDHINKLFSESPEIMIEQFLVGEEATVTVMPPALVSPSPSSTSSPQTTRFSEKSRATTYPLPDTLKYYSLPIVTRFNHEDGIAPYNGIVAVTANSRTITPAEYAADPAYAAISRECEAAAELLRPTAPIRIDVRRASTEEGAKFAMFDVNMKPNATGPGRPGRENQASLTAMAAASLGWSYAQYLEVCLKGARELGELRRWK</sequence>
<dbReference type="InterPro" id="IPR011095">
    <property type="entry name" value="Dala_Dala_lig_C"/>
</dbReference>
<comment type="similarity">
    <text evidence="1">Belongs to the D-alanine--D-alanine ligase family.</text>
</comment>
<keyword evidence="7" id="KW-1185">Reference proteome</keyword>
<dbReference type="STRING" id="5539.A0A3E2H488"/>
<protein>
    <recommendedName>
        <fullName evidence="5">ATP-grasp domain-containing protein</fullName>
    </recommendedName>
</protein>
<dbReference type="OMA" id="HGVKLCH"/>
<evidence type="ECO:0000313" key="6">
    <source>
        <dbReference type="EMBL" id="RFU28111.1"/>
    </source>
</evidence>
<organism evidence="6 7">
    <name type="scientific">Scytalidium lignicola</name>
    <name type="common">Hyphomycete</name>
    <dbReference type="NCBI Taxonomy" id="5539"/>
    <lineage>
        <taxon>Eukaryota</taxon>
        <taxon>Fungi</taxon>
        <taxon>Dikarya</taxon>
        <taxon>Ascomycota</taxon>
        <taxon>Pezizomycotina</taxon>
        <taxon>Leotiomycetes</taxon>
        <taxon>Leotiomycetes incertae sedis</taxon>
        <taxon>Scytalidium</taxon>
    </lineage>
</organism>
<proteinExistence type="inferred from homology"/>
<dbReference type="GO" id="GO:0008716">
    <property type="term" value="F:D-alanine-D-alanine ligase activity"/>
    <property type="evidence" value="ECO:0007669"/>
    <property type="project" value="InterPro"/>
</dbReference>
<dbReference type="InterPro" id="IPR011761">
    <property type="entry name" value="ATP-grasp"/>
</dbReference>
<dbReference type="InterPro" id="IPR013815">
    <property type="entry name" value="ATP_grasp_subdomain_1"/>
</dbReference>
<accession>A0A3E2H488</accession>
<evidence type="ECO:0000259" key="5">
    <source>
        <dbReference type="PROSITE" id="PS50975"/>
    </source>
</evidence>
<feature type="non-terminal residue" evidence="6">
    <location>
        <position position="414"/>
    </location>
</feature>
<evidence type="ECO:0000256" key="1">
    <source>
        <dbReference type="ARBA" id="ARBA00010871"/>
    </source>
</evidence>
<dbReference type="OrthoDB" id="422362at2759"/>
<name>A0A3E2H488_SCYLI</name>
<keyword evidence="2" id="KW-0436">Ligase</keyword>
<keyword evidence="3" id="KW-0067">ATP-binding</keyword>
<comment type="caution">
    <text evidence="6">The sequence shown here is derived from an EMBL/GenBank/DDBJ whole genome shotgun (WGS) entry which is preliminary data.</text>
</comment>
<dbReference type="PROSITE" id="PS50975">
    <property type="entry name" value="ATP_GRASP"/>
    <property type="match status" value="1"/>
</dbReference>
<dbReference type="EMBL" id="NCSJ02000175">
    <property type="protein sequence ID" value="RFU28111.1"/>
    <property type="molecule type" value="Genomic_DNA"/>
</dbReference>
<keyword evidence="3" id="KW-0547">Nucleotide-binding</keyword>
<dbReference type="Gene3D" id="3.30.470.20">
    <property type="entry name" value="ATP-grasp fold, B domain"/>
    <property type="match status" value="1"/>
</dbReference>
<evidence type="ECO:0000256" key="4">
    <source>
        <dbReference type="SAM" id="MobiDB-lite"/>
    </source>
</evidence>
<gene>
    <name evidence="6" type="ORF">B7463_g8223</name>
</gene>
<feature type="non-terminal residue" evidence="6">
    <location>
        <position position="1"/>
    </location>
</feature>
<dbReference type="PANTHER" id="PTHR23132:SF23">
    <property type="entry name" value="D-ALANINE--D-ALANINE LIGASE B"/>
    <property type="match status" value="1"/>
</dbReference>
<dbReference type="Pfam" id="PF07478">
    <property type="entry name" value="Dala_Dala_lig_C"/>
    <property type="match status" value="1"/>
</dbReference>
<dbReference type="PANTHER" id="PTHR23132">
    <property type="entry name" value="D-ALANINE--D-ALANINE LIGASE"/>
    <property type="match status" value="1"/>
</dbReference>
<evidence type="ECO:0000256" key="3">
    <source>
        <dbReference type="PROSITE-ProRule" id="PRU00409"/>
    </source>
</evidence>
<evidence type="ECO:0000256" key="2">
    <source>
        <dbReference type="ARBA" id="ARBA00022598"/>
    </source>
</evidence>
<dbReference type="AlphaFoldDB" id="A0A3E2H488"/>
<dbReference type="GO" id="GO:0005524">
    <property type="term" value="F:ATP binding"/>
    <property type="evidence" value="ECO:0007669"/>
    <property type="project" value="UniProtKB-UniRule"/>
</dbReference>
<feature type="domain" description="ATP-grasp" evidence="5">
    <location>
        <begin position="154"/>
        <end position="390"/>
    </location>
</feature>
<dbReference type="Proteomes" id="UP000258309">
    <property type="component" value="Unassembled WGS sequence"/>
</dbReference>
<feature type="region of interest" description="Disordered" evidence="4">
    <location>
        <begin position="245"/>
        <end position="267"/>
    </location>
</feature>
<feature type="compositionally biased region" description="Low complexity" evidence="4">
    <location>
        <begin position="248"/>
        <end position="260"/>
    </location>
</feature>
<evidence type="ECO:0000313" key="7">
    <source>
        <dbReference type="Proteomes" id="UP000258309"/>
    </source>
</evidence>
<dbReference type="SUPFAM" id="SSF56059">
    <property type="entry name" value="Glutathione synthetase ATP-binding domain-like"/>
    <property type="match status" value="1"/>
</dbReference>
<reference evidence="6 7" key="1">
    <citation type="submission" date="2018-05" db="EMBL/GenBank/DDBJ databases">
        <title>Draft genome sequence of Scytalidium lignicola DSM 105466, a ubiquitous saprotrophic fungus.</title>
        <authorList>
            <person name="Buettner E."/>
            <person name="Gebauer A.M."/>
            <person name="Hofrichter M."/>
            <person name="Liers C."/>
            <person name="Kellner H."/>
        </authorList>
    </citation>
    <scope>NUCLEOTIDE SEQUENCE [LARGE SCALE GENOMIC DNA]</scope>
    <source>
        <strain evidence="6 7">DSM 105466</strain>
    </source>
</reference>
<dbReference type="GO" id="GO:0046872">
    <property type="term" value="F:metal ion binding"/>
    <property type="evidence" value="ECO:0007669"/>
    <property type="project" value="InterPro"/>
</dbReference>